<dbReference type="Proteomes" id="UP000030185">
    <property type="component" value="Unassembled WGS sequence"/>
</dbReference>
<keyword evidence="3" id="KW-0808">Transferase</keyword>
<dbReference type="STRING" id="153721.MYP_1290"/>
<dbReference type="Pfam" id="PF13439">
    <property type="entry name" value="Glyco_transf_4"/>
    <property type="match status" value="1"/>
</dbReference>
<dbReference type="PANTHER" id="PTHR45947:SF3">
    <property type="entry name" value="SULFOQUINOVOSYL TRANSFERASE SQD2"/>
    <property type="match status" value="1"/>
</dbReference>
<evidence type="ECO:0000259" key="1">
    <source>
        <dbReference type="Pfam" id="PF00534"/>
    </source>
</evidence>
<accession>A0A098LC87</accession>
<dbReference type="SUPFAM" id="SSF53756">
    <property type="entry name" value="UDP-Glycosyltransferase/glycogen phosphorylase"/>
    <property type="match status" value="1"/>
</dbReference>
<dbReference type="AlphaFoldDB" id="A0A098LC87"/>
<keyword evidence="4" id="KW-1185">Reference proteome</keyword>
<evidence type="ECO:0000313" key="3">
    <source>
        <dbReference type="EMBL" id="GAL84062.1"/>
    </source>
</evidence>
<dbReference type="OrthoDB" id="9790710at2"/>
<reference evidence="3 4" key="1">
    <citation type="submission" date="2014-09" db="EMBL/GenBank/DDBJ databases">
        <title>Sporocytophaga myxococcoides PG-01 genome sequencing.</title>
        <authorList>
            <person name="Liu L."/>
            <person name="Gao P.J."/>
            <person name="Chen G.J."/>
            <person name="Wang L.S."/>
        </authorList>
    </citation>
    <scope>NUCLEOTIDE SEQUENCE [LARGE SCALE GENOMIC DNA]</scope>
    <source>
        <strain evidence="3 4">PG-01</strain>
    </source>
</reference>
<dbReference type="InterPro" id="IPR028098">
    <property type="entry name" value="Glyco_trans_4-like_N"/>
</dbReference>
<name>A0A098LC87_9BACT</name>
<dbReference type="EMBL" id="BBLT01000002">
    <property type="protein sequence ID" value="GAL84062.1"/>
    <property type="molecule type" value="Genomic_DNA"/>
</dbReference>
<dbReference type="InterPro" id="IPR001296">
    <property type="entry name" value="Glyco_trans_1"/>
</dbReference>
<dbReference type="RefSeq" id="WP_045460017.1">
    <property type="nucleotide sequence ID" value="NZ_BBLT01000002.1"/>
</dbReference>
<dbReference type="InterPro" id="IPR050194">
    <property type="entry name" value="Glycosyltransferase_grp1"/>
</dbReference>
<dbReference type="Gene3D" id="3.40.50.2000">
    <property type="entry name" value="Glycogen Phosphorylase B"/>
    <property type="match status" value="2"/>
</dbReference>
<evidence type="ECO:0000313" key="4">
    <source>
        <dbReference type="Proteomes" id="UP000030185"/>
    </source>
</evidence>
<evidence type="ECO:0000259" key="2">
    <source>
        <dbReference type="Pfam" id="PF13439"/>
    </source>
</evidence>
<gene>
    <name evidence="3" type="ORF">MYP_1290</name>
</gene>
<organism evidence="3 4">
    <name type="scientific">Sporocytophaga myxococcoides</name>
    <dbReference type="NCBI Taxonomy" id="153721"/>
    <lineage>
        <taxon>Bacteria</taxon>
        <taxon>Pseudomonadati</taxon>
        <taxon>Bacteroidota</taxon>
        <taxon>Cytophagia</taxon>
        <taxon>Cytophagales</taxon>
        <taxon>Cytophagaceae</taxon>
        <taxon>Sporocytophaga</taxon>
    </lineage>
</organism>
<proteinExistence type="predicted"/>
<feature type="domain" description="Glycosyltransferase subfamily 4-like N-terminal" evidence="2">
    <location>
        <begin position="23"/>
        <end position="185"/>
    </location>
</feature>
<sequence>MQINVIIPSFYPAVVYGGPIFSSYNTCKELALSGNQVFVSTTNSNMYSRLTVETGKFIELEKRFFVKYYNETIVDKLSLPLLLNIRKDIISADVVHIQSIFNTPTPVALYFSSKENKPVLISPRGVLGSWIMNQGNSFKKQWLNLFIKPFADKIWWHATADQEKAEILSHFPNAKVVVIPNGIDTLEFSNPVLYSKEEFVKKYTGAKMKASHVIVSMGRLHKKKGFDILITSFKFLLKEFPESVLLIAGQDEGEKENLQNLILSEGIDERAFIIEPLNGSQKTNFLANADLFVLPSHNENFGNVYAEALACGTPIVASRNTPWKDVELAGCGRWVNNTKEENYMAIKELLNSDQKVLRANSKIFIERYSWKNVGAMFETVFSEIKNS</sequence>
<feature type="domain" description="Glycosyl transferase family 1" evidence="1">
    <location>
        <begin position="210"/>
        <end position="354"/>
    </location>
</feature>
<dbReference type="PANTHER" id="PTHR45947">
    <property type="entry name" value="SULFOQUINOVOSYL TRANSFERASE SQD2"/>
    <property type="match status" value="1"/>
</dbReference>
<comment type="caution">
    <text evidence="3">The sequence shown here is derived from an EMBL/GenBank/DDBJ whole genome shotgun (WGS) entry which is preliminary data.</text>
</comment>
<dbReference type="GO" id="GO:0016757">
    <property type="term" value="F:glycosyltransferase activity"/>
    <property type="evidence" value="ECO:0007669"/>
    <property type="project" value="InterPro"/>
</dbReference>
<protein>
    <submittedName>
        <fullName evidence="3">A-glycosyltransferase</fullName>
    </submittedName>
</protein>
<dbReference type="Pfam" id="PF00534">
    <property type="entry name" value="Glycos_transf_1"/>
    <property type="match status" value="1"/>
</dbReference>
<dbReference type="eggNOG" id="COG0438">
    <property type="taxonomic scope" value="Bacteria"/>
</dbReference>